<evidence type="ECO:0000259" key="4">
    <source>
        <dbReference type="PROSITE" id="PS51077"/>
    </source>
</evidence>
<dbReference type="InterPro" id="IPR014757">
    <property type="entry name" value="Tscrpt_reg_IclR_C"/>
</dbReference>
<dbReference type="SUPFAM" id="SSF55781">
    <property type="entry name" value="GAF domain-like"/>
    <property type="match status" value="1"/>
</dbReference>
<evidence type="ECO:0000256" key="1">
    <source>
        <dbReference type="ARBA" id="ARBA00023015"/>
    </source>
</evidence>
<dbReference type="HOGENOM" id="CLU_062618_6_4_11"/>
<evidence type="ECO:0000256" key="3">
    <source>
        <dbReference type="ARBA" id="ARBA00023163"/>
    </source>
</evidence>
<dbReference type="PANTHER" id="PTHR30136:SF24">
    <property type="entry name" value="HTH-TYPE TRANSCRIPTIONAL REPRESSOR ALLR"/>
    <property type="match status" value="1"/>
</dbReference>
<evidence type="ECO:0000256" key="2">
    <source>
        <dbReference type="ARBA" id="ARBA00023125"/>
    </source>
</evidence>
<dbReference type="RefSeq" id="WP_017983177.1">
    <property type="nucleotide sequence ID" value="NZ_AQUL01000001.1"/>
</dbReference>
<dbReference type="KEGG" id="amq:AMETH_4249"/>
<feature type="domain" description="IclR-ED" evidence="5">
    <location>
        <begin position="69"/>
        <end position="244"/>
    </location>
</feature>
<keyword evidence="3" id="KW-0804">Transcription</keyword>
<dbReference type="InterPro" id="IPR036388">
    <property type="entry name" value="WH-like_DNA-bd_sf"/>
</dbReference>
<dbReference type="SMART" id="SM00346">
    <property type="entry name" value="HTH_ICLR"/>
    <property type="match status" value="1"/>
</dbReference>
<dbReference type="GO" id="GO:0045892">
    <property type="term" value="P:negative regulation of DNA-templated transcription"/>
    <property type="evidence" value="ECO:0007669"/>
    <property type="project" value="TreeGrafter"/>
</dbReference>
<dbReference type="PANTHER" id="PTHR30136">
    <property type="entry name" value="HELIX-TURN-HELIX TRANSCRIPTIONAL REGULATOR, ICLR FAMILY"/>
    <property type="match status" value="1"/>
</dbReference>
<name>A0A076MZK0_AMYME</name>
<dbReference type="Gene3D" id="1.10.10.10">
    <property type="entry name" value="Winged helix-like DNA-binding domain superfamily/Winged helix DNA-binding domain"/>
    <property type="match status" value="1"/>
</dbReference>
<organism evidence="6 7">
    <name type="scientific">Amycolatopsis methanolica 239</name>
    <dbReference type="NCBI Taxonomy" id="1068978"/>
    <lineage>
        <taxon>Bacteria</taxon>
        <taxon>Bacillati</taxon>
        <taxon>Actinomycetota</taxon>
        <taxon>Actinomycetes</taxon>
        <taxon>Pseudonocardiales</taxon>
        <taxon>Pseudonocardiaceae</taxon>
        <taxon>Amycolatopsis</taxon>
        <taxon>Amycolatopsis methanolica group</taxon>
    </lineage>
</organism>
<protein>
    <submittedName>
        <fullName evidence="6">IclR family transcriptional regulator</fullName>
    </submittedName>
</protein>
<dbReference type="Pfam" id="PF09339">
    <property type="entry name" value="HTH_IclR"/>
    <property type="match status" value="1"/>
</dbReference>
<dbReference type="InterPro" id="IPR005471">
    <property type="entry name" value="Tscrpt_reg_IclR_N"/>
</dbReference>
<accession>A0A076MZK0</accession>
<dbReference type="PATRIC" id="fig|1068978.7.peg.4552"/>
<dbReference type="AlphaFoldDB" id="A0A076MZK0"/>
<dbReference type="GO" id="GO:0003677">
    <property type="term" value="F:DNA binding"/>
    <property type="evidence" value="ECO:0007669"/>
    <property type="project" value="UniProtKB-KW"/>
</dbReference>
<proteinExistence type="predicted"/>
<dbReference type="InterPro" id="IPR029016">
    <property type="entry name" value="GAF-like_dom_sf"/>
</dbReference>
<gene>
    <name evidence="6" type="primary">kdgR</name>
    <name evidence="6" type="ORF">AMETH_4249</name>
</gene>
<evidence type="ECO:0000313" key="6">
    <source>
        <dbReference type="EMBL" id="AIJ24341.1"/>
    </source>
</evidence>
<keyword evidence="7" id="KW-1185">Reference proteome</keyword>
<reference evidence="6 7" key="1">
    <citation type="submission" date="2014-07" db="EMBL/GenBank/DDBJ databases">
        <title>Whole Genome Sequence of the Amycolatopsis methanolica 239.</title>
        <authorList>
            <person name="Tang B."/>
        </authorList>
    </citation>
    <scope>NUCLEOTIDE SEQUENCE [LARGE SCALE GENOMIC DNA]</scope>
    <source>
        <strain evidence="6 7">239</strain>
    </source>
</reference>
<dbReference type="STRING" id="1068978.AMETH_4249"/>
<dbReference type="GO" id="GO:0003700">
    <property type="term" value="F:DNA-binding transcription factor activity"/>
    <property type="evidence" value="ECO:0007669"/>
    <property type="project" value="TreeGrafter"/>
</dbReference>
<dbReference type="Proteomes" id="UP000062973">
    <property type="component" value="Chromosome"/>
</dbReference>
<dbReference type="OrthoDB" id="7274111at2"/>
<keyword evidence="2" id="KW-0238">DNA-binding</keyword>
<dbReference type="PROSITE" id="PS51077">
    <property type="entry name" value="HTH_ICLR"/>
    <property type="match status" value="1"/>
</dbReference>
<feature type="domain" description="HTH iclR-type" evidence="4">
    <location>
        <begin position="9"/>
        <end position="69"/>
    </location>
</feature>
<dbReference type="Pfam" id="PF01614">
    <property type="entry name" value="IclR_C"/>
    <property type="match status" value="1"/>
</dbReference>
<dbReference type="InterPro" id="IPR036390">
    <property type="entry name" value="WH_DNA-bd_sf"/>
</dbReference>
<evidence type="ECO:0000313" key="7">
    <source>
        <dbReference type="Proteomes" id="UP000062973"/>
    </source>
</evidence>
<sequence length="244" mass="25839">MKNKPSYAIDSVDHALHLATVLQQEGPMGVSEAAARLGVSRSTAHRLLQMLVYRDFAEQGPDRRYQAGPVLRPADPAGAPVALLRQAAMPHLRALVARVGETVNLQVLAGTEARFVASVECDQILRVGDRAGRVLPAHRVSGGKTLLAALPPAELTRRYAGTDVDLVRLRRELGLVRRRGFAVNDQLTETGLTAVGVAIPWPGGAEPAAALSVALPSARFDHDLLPTWVGALSAAATAIAHDLG</sequence>
<dbReference type="Gene3D" id="3.30.450.40">
    <property type="match status" value="1"/>
</dbReference>
<dbReference type="PROSITE" id="PS51078">
    <property type="entry name" value="ICLR_ED"/>
    <property type="match status" value="1"/>
</dbReference>
<dbReference type="SUPFAM" id="SSF46785">
    <property type="entry name" value="Winged helix' DNA-binding domain"/>
    <property type="match status" value="1"/>
</dbReference>
<dbReference type="eggNOG" id="COG1414">
    <property type="taxonomic scope" value="Bacteria"/>
</dbReference>
<dbReference type="EMBL" id="CP009110">
    <property type="protein sequence ID" value="AIJ24341.1"/>
    <property type="molecule type" value="Genomic_DNA"/>
</dbReference>
<evidence type="ECO:0000259" key="5">
    <source>
        <dbReference type="PROSITE" id="PS51078"/>
    </source>
</evidence>
<keyword evidence="1" id="KW-0805">Transcription regulation</keyword>
<dbReference type="InterPro" id="IPR050707">
    <property type="entry name" value="HTH_MetabolicPath_Reg"/>
</dbReference>